<gene>
    <name evidence="7" type="ORF">EDD38_7559</name>
</gene>
<dbReference type="AlphaFoldDB" id="A0A3N4R196"/>
<protein>
    <submittedName>
        <fullName evidence="7">Salicylate hydroxylase</fullName>
    </submittedName>
</protein>
<name>A0A3N4R196_9ACTN</name>
<comment type="cofactor">
    <cofactor evidence="1">
        <name>FAD</name>
        <dbReference type="ChEBI" id="CHEBI:57692"/>
    </cofactor>
</comment>
<feature type="domain" description="FAD-binding" evidence="6">
    <location>
        <begin position="7"/>
        <end position="347"/>
    </location>
</feature>
<reference evidence="7 8" key="1">
    <citation type="submission" date="2018-11" db="EMBL/GenBank/DDBJ databases">
        <title>Sequencing the genomes of 1000 actinobacteria strains.</title>
        <authorList>
            <person name="Klenk H.-P."/>
        </authorList>
    </citation>
    <scope>NUCLEOTIDE SEQUENCE [LARGE SCALE GENOMIC DNA]</scope>
    <source>
        <strain evidence="7 8">DSM 44781</strain>
    </source>
</reference>
<keyword evidence="8" id="KW-1185">Reference proteome</keyword>
<dbReference type="Pfam" id="PF01494">
    <property type="entry name" value="FAD_binding_3"/>
    <property type="match status" value="1"/>
</dbReference>
<dbReference type="InterPro" id="IPR036188">
    <property type="entry name" value="FAD/NAD-bd_sf"/>
</dbReference>
<dbReference type="PANTHER" id="PTHR13789:SF318">
    <property type="entry name" value="GERANYLGERANYL DIPHOSPHATE REDUCTASE"/>
    <property type="match status" value="1"/>
</dbReference>
<comment type="caution">
    <text evidence="7">The sequence shown here is derived from an EMBL/GenBank/DDBJ whole genome shotgun (WGS) entry which is preliminary data.</text>
</comment>
<dbReference type="Proteomes" id="UP000266906">
    <property type="component" value="Unassembled WGS sequence"/>
</dbReference>
<keyword evidence="3" id="KW-0274">FAD</keyword>
<dbReference type="PANTHER" id="PTHR13789">
    <property type="entry name" value="MONOOXYGENASE"/>
    <property type="match status" value="1"/>
</dbReference>
<dbReference type="RefSeq" id="WP_123821716.1">
    <property type="nucleotide sequence ID" value="NZ_RKQG01000005.1"/>
</dbReference>
<evidence type="ECO:0000256" key="5">
    <source>
        <dbReference type="ARBA" id="ARBA00023033"/>
    </source>
</evidence>
<dbReference type="SUPFAM" id="SSF54373">
    <property type="entry name" value="FAD-linked reductases, C-terminal domain"/>
    <property type="match status" value="1"/>
</dbReference>
<evidence type="ECO:0000256" key="2">
    <source>
        <dbReference type="ARBA" id="ARBA00022630"/>
    </source>
</evidence>
<organism evidence="7 8">
    <name type="scientific">Kitasatospora cineracea</name>
    <dbReference type="NCBI Taxonomy" id="88074"/>
    <lineage>
        <taxon>Bacteria</taxon>
        <taxon>Bacillati</taxon>
        <taxon>Actinomycetota</taxon>
        <taxon>Actinomycetes</taxon>
        <taxon>Kitasatosporales</taxon>
        <taxon>Streptomycetaceae</taxon>
        <taxon>Kitasatospora</taxon>
    </lineage>
</organism>
<proteinExistence type="predicted"/>
<dbReference type="Gene3D" id="3.50.50.60">
    <property type="entry name" value="FAD/NAD(P)-binding domain"/>
    <property type="match status" value="1"/>
</dbReference>
<dbReference type="InterPro" id="IPR050493">
    <property type="entry name" value="FAD-dep_Monooxygenase_BioMet"/>
</dbReference>
<keyword evidence="5" id="KW-0503">Monooxygenase</keyword>
<keyword evidence="4" id="KW-0560">Oxidoreductase</keyword>
<dbReference type="InterPro" id="IPR002938">
    <property type="entry name" value="FAD-bd"/>
</dbReference>
<dbReference type="GO" id="GO:0004497">
    <property type="term" value="F:monooxygenase activity"/>
    <property type="evidence" value="ECO:0007669"/>
    <property type="project" value="UniProtKB-KW"/>
</dbReference>
<sequence length="392" mass="41260">MDGSTLRVAVAGAGIGGLAAAAALRRAGFDPQVYEQAPVLSEVGAGLHLAPNGSRLLHRLGLAGRLREVAVRPQTLQVRLWDSGRTVAAQPMGAAWEAEFGAPHYTLHRADLHRILADQVPAGSVHLGLRCTGFAEDADGVRIDFADGTSRRADVLVGADGVHSVVRRALAGDERPVFAGTAAVRGVVPAELVPDLSAEHMYIWTGPDARVLACPVRAGREMSFVAVVPDTGTAGDSWSRRADPAGLAAAFADWDPAVRRLLAAATGAGHWSLFDREPLARWSTARTTLLGDAAHPMLPHYGQGASQAFEDAVVLASCLAGRGEGPEGVAGALARYQELRLEHTSRVRAESLGGGSQRLGGRREGEVSSMVQDIAWVQRHDVEREPAPAAAR</sequence>
<evidence type="ECO:0000256" key="1">
    <source>
        <dbReference type="ARBA" id="ARBA00001974"/>
    </source>
</evidence>
<evidence type="ECO:0000313" key="7">
    <source>
        <dbReference type="EMBL" id="RPE26922.1"/>
    </source>
</evidence>
<evidence type="ECO:0000256" key="3">
    <source>
        <dbReference type="ARBA" id="ARBA00022827"/>
    </source>
</evidence>
<accession>A0A3N4R196</accession>
<evidence type="ECO:0000259" key="6">
    <source>
        <dbReference type="Pfam" id="PF01494"/>
    </source>
</evidence>
<dbReference type="EMBL" id="RKQG01000005">
    <property type="protein sequence ID" value="RPE26922.1"/>
    <property type="molecule type" value="Genomic_DNA"/>
</dbReference>
<dbReference type="PRINTS" id="PR00420">
    <property type="entry name" value="RNGMNOXGNASE"/>
</dbReference>
<evidence type="ECO:0000256" key="4">
    <source>
        <dbReference type="ARBA" id="ARBA00023002"/>
    </source>
</evidence>
<keyword evidence="2" id="KW-0285">Flavoprotein</keyword>
<evidence type="ECO:0000313" key="8">
    <source>
        <dbReference type="Proteomes" id="UP000266906"/>
    </source>
</evidence>
<dbReference type="GO" id="GO:0071949">
    <property type="term" value="F:FAD binding"/>
    <property type="evidence" value="ECO:0007669"/>
    <property type="project" value="InterPro"/>
</dbReference>
<dbReference type="SUPFAM" id="SSF51905">
    <property type="entry name" value="FAD/NAD(P)-binding domain"/>
    <property type="match status" value="1"/>
</dbReference>